<dbReference type="InterPro" id="IPR039448">
    <property type="entry name" value="Beta_helix"/>
</dbReference>
<feature type="domain" description="Right handed beta helix" evidence="1">
    <location>
        <begin position="213"/>
        <end position="366"/>
    </location>
</feature>
<dbReference type="Proteomes" id="UP000262210">
    <property type="component" value="Unassembled WGS sequence"/>
</dbReference>
<evidence type="ECO:0000313" key="2">
    <source>
        <dbReference type="EMBL" id="HCK02688.1"/>
    </source>
</evidence>
<dbReference type="AlphaFoldDB" id="A0A9C7V9P6"/>
<dbReference type="RefSeq" id="WP_278432002.1">
    <property type="nucleotide sequence ID" value="NZ_DPSM01000029.1"/>
</dbReference>
<reference evidence="2 3" key="1">
    <citation type="journal article" date="2018" name="Nat. Biotechnol.">
        <title>A standardized bacterial taxonomy based on genome phylogeny substantially revises the tree of life.</title>
        <authorList>
            <person name="Parks D.H."/>
            <person name="Chuvochina M."/>
            <person name="Waite D.W."/>
            <person name="Rinke C."/>
            <person name="Skarshewski A."/>
            <person name="Chaumeil P.A."/>
            <person name="Hugenholtz P."/>
        </authorList>
    </citation>
    <scope>NUCLEOTIDE SEQUENCE [LARGE SCALE GENOMIC DNA]</scope>
    <source>
        <strain evidence="2">UBA11264</strain>
    </source>
</reference>
<accession>A0A9C7V9P6</accession>
<comment type="caution">
    <text evidence="2">The sequence shown here is derived from an EMBL/GenBank/DDBJ whole genome shotgun (WGS) entry which is preliminary data.</text>
</comment>
<dbReference type="EMBL" id="DPSM01000029">
    <property type="protein sequence ID" value="HCK02688.1"/>
    <property type="molecule type" value="Genomic_DNA"/>
</dbReference>
<dbReference type="SUPFAM" id="SSF51126">
    <property type="entry name" value="Pectin lyase-like"/>
    <property type="match status" value="1"/>
</dbReference>
<dbReference type="Pfam" id="PF13229">
    <property type="entry name" value="Beta_helix"/>
    <property type="match status" value="1"/>
</dbReference>
<dbReference type="InterPro" id="IPR006626">
    <property type="entry name" value="PbH1"/>
</dbReference>
<sequence length="439" mass="48004">MNRRKFVESLALLPAFYLIPHQLLAKTVSYVARPGTNQININELGARSSPEAGTSSFDNRDIIQKAIDMCESKFHQSGVRWSIYIPQGIFYVSATTYIEESTKSQVGICSLILKSNIIITGPGTIKLMDHQYGKGAFFRMLGSYRGNKNNLSNVDIEQITLDGNASNQTAGIQASNMLLECSENITIKDVKSLNANGNGIQLRGSNSQAGAVKNVNITTCRVDSCKKIGIQVAQFDSLVIEDNYVTNCGDNGIDIYGDMGNGSYPNVNGNNFIIRNNKIANCSNGIFPETVANGRIYNNEIRDSRESGLHLNRIHGLPQNISVEKNTVIGGDFGISLTGDMQNINIKNNEFQKIRDSFISLGSGNGNSSNVNATGNIFHLDSTTQSIVKMNGASIRKINIEENKIITKEDEKSVQKIITSNNAKKIDGSVKIQNFIISQ</sequence>
<proteinExistence type="predicted"/>
<name>A0A9C7V9P6_9GAMM</name>
<organism evidence="2 3">
    <name type="scientific">Serratia grimesii</name>
    <dbReference type="NCBI Taxonomy" id="82995"/>
    <lineage>
        <taxon>Bacteria</taxon>
        <taxon>Pseudomonadati</taxon>
        <taxon>Pseudomonadota</taxon>
        <taxon>Gammaproteobacteria</taxon>
        <taxon>Enterobacterales</taxon>
        <taxon>Yersiniaceae</taxon>
        <taxon>Serratia</taxon>
    </lineage>
</organism>
<protein>
    <recommendedName>
        <fullName evidence="1">Right handed beta helix domain-containing protein</fullName>
    </recommendedName>
</protein>
<evidence type="ECO:0000313" key="3">
    <source>
        <dbReference type="Proteomes" id="UP000262210"/>
    </source>
</evidence>
<evidence type="ECO:0000259" key="1">
    <source>
        <dbReference type="Pfam" id="PF13229"/>
    </source>
</evidence>
<dbReference type="InterPro" id="IPR011050">
    <property type="entry name" value="Pectin_lyase_fold/virulence"/>
</dbReference>
<dbReference type="Gene3D" id="2.160.20.10">
    <property type="entry name" value="Single-stranded right-handed beta-helix, Pectin lyase-like"/>
    <property type="match status" value="1"/>
</dbReference>
<gene>
    <name evidence="2" type="ORF">DHV72_22060</name>
</gene>
<dbReference type="InterPro" id="IPR012334">
    <property type="entry name" value="Pectin_lyas_fold"/>
</dbReference>
<dbReference type="SMART" id="SM00710">
    <property type="entry name" value="PbH1"/>
    <property type="match status" value="8"/>
</dbReference>